<keyword evidence="6" id="KW-1185">Reference proteome</keyword>
<dbReference type="Gene3D" id="1.10.246.40">
    <property type="entry name" value="Tn5 transposase, domain 1"/>
    <property type="match status" value="1"/>
</dbReference>
<dbReference type="RefSeq" id="WP_272093452.1">
    <property type="nucleotide sequence ID" value="NZ_JAQNDK010000001.1"/>
</dbReference>
<dbReference type="InterPro" id="IPR014735">
    <property type="entry name" value="Transposase_Tn5-like_N"/>
</dbReference>
<dbReference type="Pfam" id="PF01609">
    <property type="entry name" value="DDE_Tnp_1"/>
    <property type="match status" value="1"/>
</dbReference>
<gene>
    <name evidence="3" type="ORF">POL72_02910</name>
    <name evidence="4" type="ORF">POL72_14450</name>
    <name evidence="5" type="ORF">POL72_29645</name>
</gene>
<accession>A0ABT5BXX5</accession>
<name>A0ABT5BXX5_9BACT</name>
<evidence type="ECO:0000259" key="1">
    <source>
        <dbReference type="Pfam" id="PF01609"/>
    </source>
</evidence>
<dbReference type="EMBL" id="JAQNDK010000001">
    <property type="protein sequence ID" value="MDC0678942.1"/>
    <property type="molecule type" value="Genomic_DNA"/>
</dbReference>
<feature type="domain" description="Transposase Tn5-like N-terminal" evidence="2">
    <location>
        <begin position="10"/>
        <end position="66"/>
    </location>
</feature>
<dbReference type="NCBIfam" id="NF033590">
    <property type="entry name" value="transpos_IS4_3"/>
    <property type="match status" value="1"/>
</dbReference>
<sequence length="461" mass="50624">MGSPAAENAAALAEEMSDAPFGDVRLSKRQSKLVQKLAQAPDKSFPSLLSDSELEAAYRFFGNDAVTPAAILAPHVRATLARMEAEPVVLAIHDTTTLSFRSDGQRQGLGRLRSSGQTFFAHFTLAVSGDGVRRPLGVLALSTHVRDEDTTGNEHDRWGEQVEQVAALGCAPHALVHVMDREGDDYGLFAQLLGAGHRFVIRLAHNRLVEAAALGEEAKLEHALAQVQAVAVREVELSPRPAGNRSPQQKRLHPTRAGRLAKLALGSTRVTLRRPRSQPRELPATLSLQVVRVWELEPPPGEAPVEWVLLTNEPVESGEQLTQLVDWYRARWMVEEFFKALKTGCAYEKRQIEDLHGLRNVLALFAPIAWQLLLLRSEARRAPEQPATAVLTPTQLAVLRVFARKPLPENATARDAFLAIAALGGHLRRNGEPGWQTLGRGYEQLLTLVQGWSAAREVGEI</sequence>
<dbReference type="InterPro" id="IPR038215">
    <property type="entry name" value="TN5-like_N_sf"/>
</dbReference>
<dbReference type="InterPro" id="IPR047768">
    <property type="entry name" value="Tn5p-like"/>
</dbReference>
<dbReference type="InterPro" id="IPR012337">
    <property type="entry name" value="RNaseH-like_sf"/>
</dbReference>
<organism evidence="4 6">
    <name type="scientific">Sorangium atrum</name>
    <dbReference type="NCBI Taxonomy" id="2995308"/>
    <lineage>
        <taxon>Bacteria</taxon>
        <taxon>Pseudomonadati</taxon>
        <taxon>Myxococcota</taxon>
        <taxon>Polyangia</taxon>
        <taxon>Polyangiales</taxon>
        <taxon>Polyangiaceae</taxon>
        <taxon>Sorangium</taxon>
    </lineage>
</organism>
<dbReference type="InterPro" id="IPR014737">
    <property type="entry name" value="Transposase_Tn5-like_C"/>
</dbReference>
<dbReference type="Proteomes" id="UP001217485">
    <property type="component" value="Unassembled WGS sequence"/>
</dbReference>
<dbReference type="Gene3D" id="3.90.350.10">
    <property type="entry name" value="Transposase Inhibitor Protein From Tn5, Chain A, domain 1"/>
    <property type="match status" value="1"/>
</dbReference>
<evidence type="ECO:0000313" key="4">
    <source>
        <dbReference type="EMBL" id="MDC0678942.1"/>
    </source>
</evidence>
<feature type="domain" description="Transposase IS4-like" evidence="1">
    <location>
        <begin position="151"/>
        <end position="362"/>
    </location>
</feature>
<proteinExistence type="predicted"/>
<dbReference type="InterPro" id="IPR054836">
    <property type="entry name" value="Tn5_transposase"/>
</dbReference>
<evidence type="ECO:0000313" key="5">
    <source>
        <dbReference type="EMBL" id="MDC0681939.1"/>
    </source>
</evidence>
<comment type="caution">
    <text evidence="4">The sequence shown here is derived from an EMBL/GenBank/DDBJ whole genome shotgun (WGS) entry which is preliminary data.</text>
</comment>
<dbReference type="InterPro" id="IPR002559">
    <property type="entry name" value="Transposase_11"/>
</dbReference>
<dbReference type="SUPFAM" id="SSF53098">
    <property type="entry name" value="Ribonuclease H-like"/>
    <property type="match status" value="1"/>
</dbReference>
<dbReference type="Pfam" id="PF14706">
    <property type="entry name" value="Tnp_DNA_bind"/>
    <property type="match status" value="1"/>
</dbReference>
<reference evidence="4 6" key="1">
    <citation type="submission" date="2023-01" db="EMBL/GenBank/DDBJ databases">
        <title>Minimal conservation of predation-associated metabolite biosynthetic gene clusters underscores biosynthetic potential of Myxococcota including descriptions for ten novel species: Archangium lansinium sp. nov., Myxococcus landrumus sp. nov., Nannocystis bai.</title>
        <authorList>
            <person name="Ahearne A."/>
            <person name="Stevens C."/>
            <person name="Dowd S."/>
        </authorList>
    </citation>
    <scope>NUCLEOTIDE SEQUENCE [LARGE SCALE GENOMIC DNA]</scope>
    <source>
        <strain evidence="4 6">WIWO2</strain>
    </source>
</reference>
<dbReference type="PANTHER" id="PTHR37319:SF1">
    <property type="entry name" value="TRANSPOSASE TN5 DIMERISATION DOMAIN-CONTAINING PROTEIN"/>
    <property type="match status" value="1"/>
</dbReference>
<evidence type="ECO:0000313" key="6">
    <source>
        <dbReference type="Proteomes" id="UP001217485"/>
    </source>
</evidence>
<evidence type="ECO:0000313" key="3">
    <source>
        <dbReference type="EMBL" id="MDC0676674.1"/>
    </source>
</evidence>
<evidence type="ECO:0000259" key="2">
    <source>
        <dbReference type="Pfam" id="PF14706"/>
    </source>
</evidence>
<dbReference type="Gene3D" id="1.10.740.10">
    <property type="entry name" value="Transferase Inhibitor Protein From Tn5, Chain"/>
    <property type="match status" value="1"/>
</dbReference>
<dbReference type="EMBL" id="JAQNDK010000001">
    <property type="protein sequence ID" value="MDC0676674.1"/>
    <property type="molecule type" value="Genomic_DNA"/>
</dbReference>
<dbReference type="PANTHER" id="PTHR37319">
    <property type="entry name" value="TRANSPOSASE"/>
    <property type="match status" value="1"/>
</dbReference>
<dbReference type="EMBL" id="JAQNDK010000003">
    <property type="protein sequence ID" value="MDC0681939.1"/>
    <property type="molecule type" value="Genomic_DNA"/>
</dbReference>
<protein>
    <submittedName>
        <fullName evidence="4">IS4 family transposase</fullName>
    </submittedName>
</protein>